<feature type="transmembrane region" description="Helical" evidence="7">
    <location>
        <begin position="247"/>
        <end position="266"/>
    </location>
</feature>
<feature type="transmembrane region" description="Helical" evidence="7">
    <location>
        <begin position="126"/>
        <end position="143"/>
    </location>
</feature>
<evidence type="ECO:0000256" key="7">
    <source>
        <dbReference type="SAM" id="Phobius"/>
    </source>
</evidence>
<feature type="transmembrane region" description="Helical" evidence="7">
    <location>
        <begin position="149"/>
        <end position="171"/>
    </location>
</feature>
<comment type="subcellular location">
    <subcellularLocation>
        <location evidence="1">Cell membrane</location>
        <topology evidence="1">Multi-pass membrane protein</topology>
    </subcellularLocation>
</comment>
<feature type="transmembrane region" description="Helical" evidence="7">
    <location>
        <begin position="214"/>
        <end position="235"/>
    </location>
</feature>
<evidence type="ECO:0000256" key="4">
    <source>
        <dbReference type="ARBA" id="ARBA00022692"/>
    </source>
</evidence>
<feature type="transmembrane region" description="Helical" evidence="7">
    <location>
        <begin position="95"/>
        <end position="117"/>
    </location>
</feature>
<dbReference type="Gene3D" id="1.10.3730.20">
    <property type="match status" value="1"/>
</dbReference>
<dbReference type="InterPro" id="IPR050638">
    <property type="entry name" value="AA-Vitamin_Transporters"/>
</dbReference>
<reference evidence="9 10" key="1">
    <citation type="submission" date="2009-02" db="EMBL/GenBank/DDBJ databases">
        <title>Sequencing of the draft genome and assembly of Dethiobacter alkaliphilus AHT 1.</title>
        <authorList>
            <consortium name="US DOE Joint Genome Institute (JGI-PGF)"/>
            <person name="Lucas S."/>
            <person name="Copeland A."/>
            <person name="Lapidus A."/>
            <person name="Glavina del Rio T."/>
            <person name="Dalin E."/>
            <person name="Tice H."/>
            <person name="Bruce D."/>
            <person name="Goodwin L."/>
            <person name="Pitluck S."/>
            <person name="Larimer F."/>
            <person name="Land M.L."/>
            <person name="Hauser L."/>
            <person name="Muyzer G."/>
        </authorList>
    </citation>
    <scope>NUCLEOTIDE SEQUENCE [LARGE SCALE GENOMIC DNA]</scope>
    <source>
        <strain evidence="9 10">AHT 1</strain>
    </source>
</reference>
<dbReference type="OrthoDB" id="9810818at2"/>
<dbReference type="PANTHER" id="PTHR32322:SF18">
    <property type="entry name" value="S-ADENOSYLMETHIONINE_S-ADENOSYLHOMOCYSTEINE TRANSPORTER"/>
    <property type="match status" value="1"/>
</dbReference>
<organism evidence="9 10">
    <name type="scientific">Dethiobacter alkaliphilus AHT 1</name>
    <dbReference type="NCBI Taxonomy" id="555088"/>
    <lineage>
        <taxon>Bacteria</taxon>
        <taxon>Bacillati</taxon>
        <taxon>Bacillota</taxon>
        <taxon>Dethiobacteria</taxon>
        <taxon>Dethiobacterales</taxon>
        <taxon>Dethiobacteraceae</taxon>
        <taxon>Dethiobacter</taxon>
    </lineage>
</organism>
<dbReference type="InterPro" id="IPR000620">
    <property type="entry name" value="EamA_dom"/>
</dbReference>
<evidence type="ECO:0000256" key="2">
    <source>
        <dbReference type="ARBA" id="ARBA00007362"/>
    </source>
</evidence>
<accession>C0GDL7</accession>
<evidence type="ECO:0000259" key="8">
    <source>
        <dbReference type="Pfam" id="PF00892"/>
    </source>
</evidence>
<gene>
    <name evidence="9" type="ORF">DealDRAFT_0430</name>
</gene>
<feature type="transmembrane region" description="Helical" evidence="7">
    <location>
        <begin position="68"/>
        <end position="89"/>
    </location>
</feature>
<dbReference type="EMBL" id="ACJM01000002">
    <property type="protein sequence ID" value="EEG78500.1"/>
    <property type="molecule type" value="Genomic_DNA"/>
</dbReference>
<evidence type="ECO:0000313" key="10">
    <source>
        <dbReference type="Proteomes" id="UP000006443"/>
    </source>
</evidence>
<dbReference type="STRING" id="555088.DealDRAFT_0430"/>
<comment type="caution">
    <text evidence="9">The sequence shown here is derived from an EMBL/GenBank/DDBJ whole genome shotgun (WGS) entry which is preliminary data.</text>
</comment>
<proteinExistence type="inferred from homology"/>
<keyword evidence="6 7" id="KW-0472">Membrane</keyword>
<keyword evidence="3" id="KW-1003">Cell membrane</keyword>
<dbReference type="eggNOG" id="COG0697">
    <property type="taxonomic scope" value="Bacteria"/>
</dbReference>
<keyword evidence="5 7" id="KW-1133">Transmembrane helix</keyword>
<dbReference type="GO" id="GO:0005886">
    <property type="term" value="C:plasma membrane"/>
    <property type="evidence" value="ECO:0007669"/>
    <property type="project" value="UniProtKB-SubCell"/>
</dbReference>
<dbReference type="PANTHER" id="PTHR32322">
    <property type="entry name" value="INNER MEMBRANE TRANSPORTER"/>
    <property type="match status" value="1"/>
</dbReference>
<dbReference type="Pfam" id="PF00892">
    <property type="entry name" value="EamA"/>
    <property type="match status" value="2"/>
</dbReference>
<dbReference type="AlphaFoldDB" id="C0GDL7"/>
<evidence type="ECO:0000256" key="6">
    <source>
        <dbReference type="ARBA" id="ARBA00023136"/>
    </source>
</evidence>
<dbReference type="RefSeq" id="WP_008514419.1">
    <property type="nucleotide sequence ID" value="NZ_ACJM01000002.1"/>
</dbReference>
<dbReference type="Proteomes" id="UP000006443">
    <property type="component" value="Unassembled WGS sequence"/>
</dbReference>
<feature type="transmembrane region" description="Helical" evidence="7">
    <location>
        <begin position="38"/>
        <end position="56"/>
    </location>
</feature>
<comment type="similarity">
    <text evidence="2">Belongs to the EamA transporter family.</text>
</comment>
<evidence type="ECO:0000256" key="5">
    <source>
        <dbReference type="ARBA" id="ARBA00022989"/>
    </source>
</evidence>
<dbReference type="InterPro" id="IPR037185">
    <property type="entry name" value="EmrE-like"/>
</dbReference>
<feature type="domain" description="EamA" evidence="8">
    <location>
        <begin position="153"/>
        <end position="285"/>
    </location>
</feature>
<evidence type="ECO:0000256" key="1">
    <source>
        <dbReference type="ARBA" id="ARBA00004651"/>
    </source>
</evidence>
<evidence type="ECO:0000256" key="3">
    <source>
        <dbReference type="ARBA" id="ARBA00022475"/>
    </source>
</evidence>
<sequence length="289" mass="31257">MDKSKAGFIFVILAGALWGTTGTISKFIFEFGVDPLTLSLLRIVISFVLLYAFAITTKRRLHFNQEDFLFFLAFGAISVAGFNIFYLTAIQLTTVTTAVILLYTAPAFSLLAARLVLKEPLTKQKIMALVLTVIGIFLVVEGYRPGQLLLNIPGVLSGLGAGLTFGIYGIFSKGAFQRGYGTLETVILALGTGMLVLLVLRPPWLLTPLVAEPMALWLLVVMIAVFSTMLAYVFFVTGLVHVEAGKATLVAAVEPVVAIIAAIIFLNETMTFLQFIGVLAVLTAVRGQR</sequence>
<evidence type="ECO:0000313" key="9">
    <source>
        <dbReference type="EMBL" id="EEG78500.1"/>
    </source>
</evidence>
<keyword evidence="4 7" id="KW-0812">Transmembrane</keyword>
<feature type="transmembrane region" description="Helical" evidence="7">
    <location>
        <begin position="272"/>
        <end position="288"/>
    </location>
</feature>
<dbReference type="SUPFAM" id="SSF103481">
    <property type="entry name" value="Multidrug resistance efflux transporter EmrE"/>
    <property type="match status" value="2"/>
</dbReference>
<feature type="domain" description="EamA" evidence="8">
    <location>
        <begin position="6"/>
        <end position="140"/>
    </location>
</feature>
<name>C0GDL7_DETAL</name>
<keyword evidence="10" id="KW-1185">Reference proteome</keyword>
<protein>
    <recommendedName>
        <fullName evidence="8">EamA domain-containing protein</fullName>
    </recommendedName>
</protein>
<feature type="transmembrane region" description="Helical" evidence="7">
    <location>
        <begin position="183"/>
        <end position="202"/>
    </location>
</feature>